<name>A0A2P2NLE8_RHIMU</name>
<accession>A0A2P2NLE8</accession>
<protein>
    <submittedName>
        <fullName evidence="1">Uncharacterized protein</fullName>
    </submittedName>
</protein>
<reference evidence="1" key="1">
    <citation type="submission" date="2018-02" db="EMBL/GenBank/DDBJ databases">
        <title>Rhizophora mucronata_Transcriptome.</title>
        <authorList>
            <person name="Meera S.P."/>
            <person name="Sreeshan A."/>
            <person name="Augustine A."/>
        </authorList>
    </citation>
    <scope>NUCLEOTIDE SEQUENCE</scope>
    <source>
        <tissue evidence="1">Leaf</tissue>
    </source>
</reference>
<evidence type="ECO:0000313" key="1">
    <source>
        <dbReference type="EMBL" id="MBX43230.1"/>
    </source>
</evidence>
<dbReference type="AlphaFoldDB" id="A0A2P2NLE8"/>
<dbReference type="EMBL" id="GGEC01062746">
    <property type="protein sequence ID" value="MBX43230.1"/>
    <property type="molecule type" value="Transcribed_RNA"/>
</dbReference>
<sequence>MERKRKKKTSHVQTLIAGYIFSNNAIN</sequence>
<organism evidence="1">
    <name type="scientific">Rhizophora mucronata</name>
    <name type="common">Asiatic mangrove</name>
    <dbReference type="NCBI Taxonomy" id="61149"/>
    <lineage>
        <taxon>Eukaryota</taxon>
        <taxon>Viridiplantae</taxon>
        <taxon>Streptophyta</taxon>
        <taxon>Embryophyta</taxon>
        <taxon>Tracheophyta</taxon>
        <taxon>Spermatophyta</taxon>
        <taxon>Magnoliopsida</taxon>
        <taxon>eudicotyledons</taxon>
        <taxon>Gunneridae</taxon>
        <taxon>Pentapetalae</taxon>
        <taxon>rosids</taxon>
        <taxon>fabids</taxon>
        <taxon>Malpighiales</taxon>
        <taxon>Rhizophoraceae</taxon>
        <taxon>Rhizophora</taxon>
    </lineage>
</organism>
<proteinExistence type="predicted"/>